<comment type="cofactor">
    <cofactor evidence="12 13">
        <name>Zn(2+)</name>
        <dbReference type="ChEBI" id="CHEBI:29105"/>
    </cofactor>
    <text evidence="12 13">Binds 1 zinc ion per monomer.</text>
</comment>
<dbReference type="HAMAP" id="MF_00974">
    <property type="entry name" value="DNA_primase_DnaG"/>
    <property type="match status" value="1"/>
</dbReference>
<dbReference type="InterPro" id="IPR016136">
    <property type="entry name" value="DNA_helicase_N/primase_C"/>
</dbReference>
<keyword evidence="9" id="KW-0460">Magnesium</keyword>
<keyword evidence="8 12" id="KW-0862">Zinc</keyword>
<dbReference type="Gene3D" id="3.90.580.10">
    <property type="entry name" value="Zinc finger, CHC2-type domain"/>
    <property type="match status" value="1"/>
</dbReference>
<keyword evidence="3 12" id="KW-0808">Transferase</keyword>
<dbReference type="NCBIfam" id="TIGR01391">
    <property type="entry name" value="dnaG"/>
    <property type="match status" value="1"/>
</dbReference>
<dbReference type="InterPro" id="IPR050219">
    <property type="entry name" value="DnaG_primase"/>
</dbReference>
<evidence type="ECO:0000313" key="17">
    <source>
        <dbReference type="Proteomes" id="UP001163739"/>
    </source>
</evidence>
<evidence type="ECO:0000256" key="9">
    <source>
        <dbReference type="ARBA" id="ARBA00022842"/>
    </source>
</evidence>
<dbReference type="InterPro" id="IPR006295">
    <property type="entry name" value="DNA_primase_DnaG"/>
</dbReference>
<evidence type="ECO:0000313" key="16">
    <source>
        <dbReference type="EMBL" id="UZE95886.1"/>
    </source>
</evidence>
<dbReference type="PANTHER" id="PTHR30313">
    <property type="entry name" value="DNA PRIMASE"/>
    <property type="match status" value="1"/>
</dbReference>
<comment type="function">
    <text evidence="12 13">RNA polymerase that catalyzes the synthesis of short RNA molecules used as primers for DNA polymerase during DNA replication.</text>
</comment>
<dbReference type="SUPFAM" id="SSF57783">
    <property type="entry name" value="Zinc beta-ribbon"/>
    <property type="match status" value="1"/>
</dbReference>
<evidence type="ECO:0000256" key="3">
    <source>
        <dbReference type="ARBA" id="ARBA00022679"/>
    </source>
</evidence>
<dbReference type="Gene3D" id="3.40.1360.10">
    <property type="match status" value="1"/>
</dbReference>
<accession>A0ABY6N1A3</accession>
<keyword evidence="7 12" id="KW-0863">Zinc-finger</keyword>
<dbReference type="Pfam" id="PF13155">
    <property type="entry name" value="Toprim_2"/>
    <property type="match status" value="1"/>
</dbReference>
<evidence type="ECO:0000256" key="8">
    <source>
        <dbReference type="ARBA" id="ARBA00022833"/>
    </source>
</evidence>
<comment type="similarity">
    <text evidence="12 13">Belongs to the DnaG primase family.</text>
</comment>
<dbReference type="PIRSF" id="PIRSF002811">
    <property type="entry name" value="DnaG"/>
    <property type="match status" value="1"/>
</dbReference>
<comment type="catalytic activity">
    <reaction evidence="12">
        <text>ssDNA + n NTP = ssDNA/pppN(pN)n-1 hybrid + (n-1) diphosphate.</text>
        <dbReference type="EC" id="2.7.7.101"/>
    </reaction>
</comment>
<feature type="zinc finger region" description="CHC2-type" evidence="12">
    <location>
        <begin position="40"/>
        <end position="64"/>
    </location>
</feature>
<sequence>MAGMIPQPFIDDLLGRINIVELISSRVRLKKSGGSYKACCPFHEEKTPSFNVIPDKQFYHCFGCGASGNAIVFLREYENLSFNEAVEELARTAGMDVPRDEAIQKQYDASQLLIDALEFASDFYQQQLQKHPLKEHAQQYLSKRGLSSEIIKAYKLGFAPTEKSNLAPLSSKERLKALIDTKIVFSEDGRTPFDLFRNRIMFPIRNTRGKTIAFGGRTLGNDKAKYINSPESSVFHKSHEIYGIYEVYKANRTIDKLLVCEGYMDVVSLAQYGVTYAVAMLGTATNQDNLNALLRHSNHLVFCFDGDTAGLNAAHKAMHNCLPLIQDGVQIQFLLLPEGEDPDTMIRKEGKSSFEARITQARPLSSFFFDVHSEGLDLEIPEHKGLLKNRAEPEINLIASATIKAAIKDQLYALTRRSYKNSKYSNNSKYPYNPKYSKNDRSQSSDNTGFYKKIVTQVSVKRKPDVSVCLALYFYPDKAKTFCEHIESNKLEDQFPIALNFSRFMINYALTTHKDLLISIATDSDNQNYFYTLFDEIEFIPLAEDALQEAHDTLHKVAQNKRRDALLEKSHTQPLSNEEKEELRALSTWGETTIQ</sequence>
<dbReference type="SUPFAM" id="SSF56731">
    <property type="entry name" value="DNA primase core"/>
    <property type="match status" value="1"/>
</dbReference>
<evidence type="ECO:0000256" key="6">
    <source>
        <dbReference type="ARBA" id="ARBA00022723"/>
    </source>
</evidence>
<keyword evidence="10 12" id="KW-0238">DNA-binding</keyword>
<keyword evidence="11 12" id="KW-0804">Transcription</keyword>
<dbReference type="EMBL" id="CP100390">
    <property type="protein sequence ID" value="UZE95886.1"/>
    <property type="molecule type" value="Genomic_DNA"/>
</dbReference>
<dbReference type="RefSeq" id="WP_265047368.1">
    <property type="nucleotide sequence ID" value="NZ_CP100390.1"/>
</dbReference>
<dbReference type="Pfam" id="PF08275">
    <property type="entry name" value="DNAG_N"/>
    <property type="match status" value="1"/>
</dbReference>
<evidence type="ECO:0000256" key="5">
    <source>
        <dbReference type="ARBA" id="ARBA00022705"/>
    </source>
</evidence>
<feature type="compositionally biased region" description="Low complexity" evidence="14">
    <location>
        <begin position="425"/>
        <end position="436"/>
    </location>
</feature>
<feature type="domain" description="Toprim" evidence="15">
    <location>
        <begin position="255"/>
        <end position="337"/>
    </location>
</feature>
<dbReference type="CDD" id="cd03364">
    <property type="entry name" value="TOPRIM_DnaG_primases"/>
    <property type="match status" value="1"/>
</dbReference>
<keyword evidence="1 12" id="KW-0240">DNA-directed RNA polymerase</keyword>
<dbReference type="Gene3D" id="3.90.980.10">
    <property type="entry name" value="DNA primase, catalytic core, N-terminal domain"/>
    <property type="match status" value="1"/>
</dbReference>
<evidence type="ECO:0000256" key="10">
    <source>
        <dbReference type="ARBA" id="ARBA00023125"/>
    </source>
</evidence>
<dbReference type="SMART" id="SM00400">
    <property type="entry name" value="ZnF_CHCC"/>
    <property type="match status" value="1"/>
</dbReference>
<evidence type="ECO:0000256" key="12">
    <source>
        <dbReference type="HAMAP-Rule" id="MF_00974"/>
    </source>
</evidence>
<gene>
    <name evidence="12 16" type="primary">dnaG</name>
    <name evidence="16" type="ORF">NKI27_17840</name>
</gene>
<dbReference type="InterPro" id="IPR006171">
    <property type="entry name" value="TOPRIM_dom"/>
</dbReference>
<keyword evidence="4 12" id="KW-0548">Nucleotidyltransferase</keyword>
<feature type="compositionally biased region" description="Basic and acidic residues" evidence="14">
    <location>
        <begin position="568"/>
        <end position="584"/>
    </location>
</feature>
<dbReference type="PANTHER" id="PTHR30313:SF2">
    <property type="entry name" value="DNA PRIMASE"/>
    <property type="match status" value="1"/>
</dbReference>
<dbReference type="InterPro" id="IPR036977">
    <property type="entry name" value="DNA_primase_Znf_CHC2"/>
</dbReference>
<dbReference type="InterPro" id="IPR002694">
    <property type="entry name" value="Znf_CHC2"/>
</dbReference>
<organism evidence="16 17">
    <name type="scientific">Alkalimarinus alittae</name>
    <dbReference type="NCBI Taxonomy" id="2961619"/>
    <lineage>
        <taxon>Bacteria</taxon>
        <taxon>Pseudomonadati</taxon>
        <taxon>Pseudomonadota</taxon>
        <taxon>Gammaproteobacteria</taxon>
        <taxon>Alteromonadales</taxon>
        <taxon>Alteromonadaceae</taxon>
        <taxon>Alkalimarinus</taxon>
    </lineage>
</organism>
<evidence type="ECO:0000256" key="1">
    <source>
        <dbReference type="ARBA" id="ARBA00022478"/>
    </source>
</evidence>
<evidence type="ECO:0000256" key="11">
    <source>
        <dbReference type="ARBA" id="ARBA00023163"/>
    </source>
</evidence>
<dbReference type="Pfam" id="PF01807">
    <property type="entry name" value="Zn_ribbon_DnaG"/>
    <property type="match status" value="1"/>
</dbReference>
<keyword evidence="5 12" id="KW-0235">DNA replication</keyword>
<dbReference type="SMART" id="SM00493">
    <property type="entry name" value="TOPRIM"/>
    <property type="match status" value="1"/>
</dbReference>
<reference evidence="16" key="1">
    <citation type="submission" date="2022-06" db="EMBL/GenBank/DDBJ databases">
        <title>Alkalimarinus sp. nov., isolated from gut of a Alitta virens.</title>
        <authorList>
            <person name="Yang A.I."/>
            <person name="Shin N.-R."/>
        </authorList>
    </citation>
    <scope>NUCLEOTIDE SEQUENCE</scope>
    <source>
        <strain evidence="16">A2M4</strain>
    </source>
</reference>
<dbReference type="Proteomes" id="UP001163739">
    <property type="component" value="Chromosome"/>
</dbReference>
<dbReference type="InterPro" id="IPR030846">
    <property type="entry name" value="DnaG_bac"/>
</dbReference>
<evidence type="ECO:0000256" key="4">
    <source>
        <dbReference type="ARBA" id="ARBA00022695"/>
    </source>
</evidence>
<dbReference type="Gene3D" id="1.10.860.10">
    <property type="entry name" value="DNAb Helicase, Chain A"/>
    <property type="match status" value="1"/>
</dbReference>
<comment type="domain">
    <text evidence="12">Contains an N-terminal zinc-binding domain, a central core domain that contains the primase activity, and a C-terminal DnaB-binding domain.</text>
</comment>
<keyword evidence="17" id="KW-1185">Reference proteome</keyword>
<dbReference type="PROSITE" id="PS50880">
    <property type="entry name" value="TOPRIM"/>
    <property type="match status" value="1"/>
</dbReference>
<comment type="subunit">
    <text evidence="12">Monomer. Interacts with DnaB.</text>
</comment>
<name>A0ABY6N1A3_9ALTE</name>
<dbReference type="EC" id="2.7.7.101" evidence="12"/>
<keyword evidence="6 12" id="KW-0479">Metal-binding</keyword>
<evidence type="ECO:0000256" key="7">
    <source>
        <dbReference type="ARBA" id="ARBA00022771"/>
    </source>
</evidence>
<evidence type="ECO:0000259" key="15">
    <source>
        <dbReference type="PROSITE" id="PS50880"/>
    </source>
</evidence>
<evidence type="ECO:0000256" key="2">
    <source>
        <dbReference type="ARBA" id="ARBA00022515"/>
    </source>
</evidence>
<keyword evidence="2 12" id="KW-0639">Primosome</keyword>
<protein>
    <recommendedName>
        <fullName evidence="12 13">DNA primase</fullName>
        <ecNumber evidence="12">2.7.7.101</ecNumber>
    </recommendedName>
</protein>
<dbReference type="InterPro" id="IPR037068">
    <property type="entry name" value="DNA_primase_core_N_sf"/>
</dbReference>
<evidence type="ECO:0000256" key="14">
    <source>
        <dbReference type="SAM" id="MobiDB-lite"/>
    </source>
</evidence>
<dbReference type="InterPro" id="IPR034151">
    <property type="entry name" value="TOPRIM_DnaG_bac"/>
</dbReference>
<dbReference type="InterPro" id="IPR013264">
    <property type="entry name" value="DNAG_N"/>
</dbReference>
<feature type="region of interest" description="Disordered" evidence="14">
    <location>
        <begin position="425"/>
        <end position="444"/>
    </location>
</feature>
<dbReference type="Gene3D" id="1.20.50.20">
    <property type="entry name" value="DnaG, RNA polymerase domain, helical bundle"/>
    <property type="match status" value="1"/>
</dbReference>
<proteinExistence type="inferred from homology"/>
<feature type="region of interest" description="Disordered" evidence="14">
    <location>
        <begin position="568"/>
        <end position="595"/>
    </location>
</feature>
<evidence type="ECO:0000256" key="13">
    <source>
        <dbReference type="PIRNR" id="PIRNR002811"/>
    </source>
</evidence>